<gene>
    <name evidence="1" type="primary">Acey_s0017.g3329</name>
    <name evidence="1" type="ORF">Y032_0017g3329</name>
</gene>
<dbReference type="EMBL" id="JARK01001353">
    <property type="protein sequence ID" value="EYC22405.1"/>
    <property type="molecule type" value="Genomic_DNA"/>
</dbReference>
<protein>
    <submittedName>
        <fullName evidence="1">Uncharacterized protein</fullName>
    </submittedName>
</protein>
<organism evidence="1 2">
    <name type="scientific">Ancylostoma ceylanicum</name>
    <dbReference type="NCBI Taxonomy" id="53326"/>
    <lineage>
        <taxon>Eukaryota</taxon>
        <taxon>Metazoa</taxon>
        <taxon>Ecdysozoa</taxon>
        <taxon>Nematoda</taxon>
        <taxon>Chromadorea</taxon>
        <taxon>Rhabditida</taxon>
        <taxon>Rhabditina</taxon>
        <taxon>Rhabditomorpha</taxon>
        <taxon>Strongyloidea</taxon>
        <taxon>Ancylostomatidae</taxon>
        <taxon>Ancylostomatinae</taxon>
        <taxon>Ancylostoma</taxon>
    </lineage>
</organism>
<proteinExistence type="predicted"/>
<evidence type="ECO:0000313" key="1">
    <source>
        <dbReference type="EMBL" id="EYC22405.1"/>
    </source>
</evidence>
<dbReference type="AlphaFoldDB" id="A0A016V4M3"/>
<comment type="caution">
    <text evidence="1">The sequence shown here is derived from an EMBL/GenBank/DDBJ whole genome shotgun (WGS) entry which is preliminary data.</text>
</comment>
<keyword evidence="2" id="KW-1185">Reference proteome</keyword>
<reference evidence="2" key="1">
    <citation type="journal article" date="2015" name="Nat. Genet.">
        <title>The genome and transcriptome of the zoonotic hookworm Ancylostoma ceylanicum identify infection-specific gene families.</title>
        <authorList>
            <person name="Schwarz E.M."/>
            <person name="Hu Y."/>
            <person name="Antoshechkin I."/>
            <person name="Miller M.M."/>
            <person name="Sternberg P.W."/>
            <person name="Aroian R.V."/>
        </authorList>
    </citation>
    <scope>NUCLEOTIDE SEQUENCE</scope>
    <source>
        <strain evidence="2">HY135</strain>
    </source>
</reference>
<name>A0A016V4M3_9BILA</name>
<dbReference type="Proteomes" id="UP000024635">
    <property type="component" value="Unassembled WGS sequence"/>
</dbReference>
<accession>A0A016V4M3</accession>
<evidence type="ECO:0000313" key="2">
    <source>
        <dbReference type="Proteomes" id="UP000024635"/>
    </source>
</evidence>
<sequence>MRLTCVDAVDIFLCYFGRFWATFSTCENTQGQNNNKSLHSGNHMDVLDGNKILESLDISGCETRKIGRVTVNTLVGTIISSF</sequence>